<dbReference type="Proteomes" id="UP000310066">
    <property type="component" value="Unassembled WGS sequence"/>
</dbReference>
<evidence type="ECO:0000313" key="2">
    <source>
        <dbReference type="EMBL" id="KAK0319311.1"/>
    </source>
</evidence>
<feature type="compositionally biased region" description="Basic residues" evidence="1">
    <location>
        <begin position="1"/>
        <end position="15"/>
    </location>
</feature>
<name>A0A4U0V4K9_9PEZI</name>
<dbReference type="EMBL" id="JAUJLE010000043">
    <property type="protein sequence ID" value="KAK0998231.1"/>
    <property type="molecule type" value="Genomic_DNA"/>
</dbReference>
<evidence type="ECO:0000313" key="4">
    <source>
        <dbReference type="EMBL" id="TKA43631.1"/>
    </source>
</evidence>
<dbReference type="AlphaFoldDB" id="A0A4U0V4K9"/>
<sequence length="365" mass="41550">MASGKKHGKPKKPKKTERPRELATSLSATAAHEQADSRLMQLPRELRDLIYAFVFCSTRSSYGRRAFGRIDHRSIVSANRGKALSLLRTCRRVNVEIDNEWLSQVLFYFEDSETLLDKLANISNTWRSQIRNIQMSGLPCLNLSKLTILGSPPAVIGYETLDMLIRYSDGWKELHYLSHDSELLGYAYTNGPLSRDPDVYLRQPQPAVWQKALEERDGQASHPSVTVYRSTDPTPCSVLDPNKRTVFSQHYGANEDPRTYCNVEDPKLMSAGERTKELLVIVKRGVGVEYAEKKQPAPLACGDIREDSAGRTWEDIKAVSKAICPRYSDEDDELPFDDPRDELIVDSYNNIEEYTWPPLHFNTHL</sequence>
<evidence type="ECO:0000313" key="5">
    <source>
        <dbReference type="Proteomes" id="UP000310066"/>
    </source>
</evidence>
<evidence type="ECO:0008006" key="7">
    <source>
        <dbReference type="Google" id="ProtNLM"/>
    </source>
</evidence>
<reference evidence="3" key="3">
    <citation type="submission" date="2023-06" db="EMBL/GenBank/DDBJ databases">
        <title>Black Yeasts Isolated from many extreme environments.</title>
        <authorList>
            <person name="Coleine C."/>
            <person name="Stajich J.E."/>
            <person name="Selbmann L."/>
        </authorList>
    </citation>
    <scope>NUCLEOTIDE SEQUENCE</scope>
    <source>
        <strain evidence="3">CCFEE 5200</strain>
    </source>
</reference>
<keyword evidence="6" id="KW-1185">Reference proteome</keyword>
<feature type="region of interest" description="Disordered" evidence="1">
    <location>
        <begin position="1"/>
        <end position="30"/>
    </location>
</feature>
<dbReference type="Proteomes" id="UP001168146">
    <property type="component" value="Unassembled WGS sequence"/>
</dbReference>
<dbReference type="PANTHER" id="PTHR38790">
    <property type="entry name" value="2EXR DOMAIN-CONTAINING PROTEIN-RELATED"/>
    <property type="match status" value="1"/>
</dbReference>
<dbReference type="Proteomes" id="UP001175353">
    <property type="component" value="Unassembled WGS sequence"/>
</dbReference>
<reference evidence="4 5" key="1">
    <citation type="submission" date="2017-03" db="EMBL/GenBank/DDBJ databases">
        <title>Genomes of endolithic fungi from Antarctica.</title>
        <authorList>
            <person name="Coleine C."/>
            <person name="Masonjones S."/>
            <person name="Stajich J.E."/>
        </authorList>
    </citation>
    <scope>NUCLEOTIDE SEQUENCE [LARGE SCALE GENOMIC DNA]</scope>
    <source>
        <strain evidence="4 5">CCFEE 5311</strain>
    </source>
</reference>
<evidence type="ECO:0000313" key="3">
    <source>
        <dbReference type="EMBL" id="KAK0998231.1"/>
    </source>
</evidence>
<dbReference type="EMBL" id="JASUXU010000031">
    <property type="protein sequence ID" value="KAK0319311.1"/>
    <property type="molecule type" value="Genomic_DNA"/>
</dbReference>
<protein>
    <recommendedName>
        <fullName evidence="7">F-box domain-containing protein</fullName>
    </recommendedName>
</protein>
<comment type="caution">
    <text evidence="4">The sequence shown here is derived from an EMBL/GenBank/DDBJ whole genome shotgun (WGS) entry which is preliminary data.</text>
</comment>
<accession>A0A4U0V4K9</accession>
<evidence type="ECO:0000313" key="6">
    <source>
        <dbReference type="Proteomes" id="UP001175353"/>
    </source>
</evidence>
<gene>
    <name evidence="4" type="ORF">B0A54_05414</name>
    <name evidence="2" type="ORF">LTR82_009728</name>
    <name evidence="3" type="ORF">LTR91_006371</name>
</gene>
<organism evidence="4 5">
    <name type="scientific">Friedmanniomyces endolithicus</name>
    <dbReference type="NCBI Taxonomy" id="329885"/>
    <lineage>
        <taxon>Eukaryota</taxon>
        <taxon>Fungi</taxon>
        <taxon>Dikarya</taxon>
        <taxon>Ascomycota</taxon>
        <taxon>Pezizomycotina</taxon>
        <taxon>Dothideomycetes</taxon>
        <taxon>Dothideomycetidae</taxon>
        <taxon>Mycosphaerellales</taxon>
        <taxon>Teratosphaeriaceae</taxon>
        <taxon>Friedmanniomyces</taxon>
    </lineage>
</organism>
<dbReference type="EMBL" id="NAJP01000018">
    <property type="protein sequence ID" value="TKA43631.1"/>
    <property type="molecule type" value="Genomic_DNA"/>
</dbReference>
<proteinExistence type="predicted"/>
<reference evidence="2" key="2">
    <citation type="submission" date="2021-12" db="EMBL/GenBank/DDBJ databases">
        <title>Black yeast isolated from Biological Soil Crust.</title>
        <authorList>
            <person name="Kurbessoian T."/>
        </authorList>
    </citation>
    <scope>NUCLEOTIDE SEQUENCE</scope>
    <source>
        <strain evidence="2">CCFEE 5208</strain>
    </source>
</reference>
<evidence type="ECO:0000256" key="1">
    <source>
        <dbReference type="SAM" id="MobiDB-lite"/>
    </source>
</evidence>
<dbReference type="OrthoDB" id="72726at2759"/>